<feature type="non-terminal residue" evidence="1">
    <location>
        <position position="87"/>
    </location>
</feature>
<organism evidence="1 2">
    <name type="scientific">Sphaeroforma arctica JP610</name>
    <dbReference type="NCBI Taxonomy" id="667725"/>
    <lineage>
        <taxon>Eukaryota</taxon>
        <taxon>Ichthyosporea</taxon>
        <taxon>Ichthyophonida</taxon>
        <taxon>Sphaeroforma</taxon>
    </lineage>
</organism>
<sequence length="87" mass="9503">YSDSTVINADDRIVVKGLSIEDIDVEVVASSAPYNSVSWLEAINEGSAMIRRKQGQGSVSAIRACLLLYQHNVLSFLEFIICGKKKA</sequence>
<evidence type="ECO:0000313" key="1">
    <source>
        <dbReference type="EMBL" id="KNC71785.1"/>
    </source>
</evidence>
<dbReference type="AlphaFoldDB" id="A0A0L0F4Z2"/>
<proteinExistence type="predicted"/>
<gene>
    <name evidence="1" type="ORF">SARC_15677</name>
</gene>
<protein>
    <submittedName>
        <fullName evidence="1">Uncharacterized protein</fullName>
    </submittedName>
</protein>
<accession>A0A0L0F4Z2</accession>
<reference evidence="1 2" key="1">
    <citation type="submission" date="2011-02" db="EMBL/GenBank/DDBJ databases">
        <title>The Genome Sequence of Sphaeroforma arctica JP610.</title>
        <authorList>
            <consortium name="The Broad Institute Genome Sequencing Platform"/>
            <person name="Russ C."/>
            <person name="Cuomo C."/>
            <person name="Young S.K."/>
            <person name="Zeng Q."/>
            <person name="Gargeya S."/>
            <person name="Alvarado L."/>
            <person name="Berlin A."/>
            <person name="Chapman S.B."/>
            <person name="Chen Z."/>
            <person name="Freedman E."/>
            <person name="Gellesch M."/>
            <person name="Goldberg J."/>
            <person name="Griggs A."/>
            <person name="Gujja S."/>
            <person name="Heilman E."/>
            <person name="Heiman D."/>
            <person name="Howarth C."/>
            <person name="Mehta T."/>
            <person name="Neiman D."/>
            <person name="Pearson M."/>
            <person name="Roberts A."/>
            <person name="Saif S."/>
            <person name="Shea T."/>
            <person name="Shenoy N."/>
            <person name="Sisk P."/>
            <person name="Stolte C."/>
            <person name="Sykes S."/>
            <person name="White J."/>
            <person name="Yandava C."/>
            <person name="Burger G."/>
            <person name="Gray M.W."/>
            <person name="Holland P.W.H."/>
            <person name="King N."/>
            <person name="Lang F.B.F."/>
            <person name="Roger A.J."/>
            <person name="Ruiz-Trillo I."/>
            <person name="Haas B."/>
            <person name="Nusbaum C."/>
            <person name="Birren B."/>
        </authorList>
    </citation>
    <scope>NUCLEOTIDE SEQUENCE [LARGE SCALE GENOMIC DNA]</scope>
    <source>
        <strain evidence="1 2">JP610</strain>
    </source>
</reference>
<feature type="non-terminal residue" evidence="1">
    <location>
        <position position="1"/>
    </location>
</feature>
<dbReference type="EMBL" id="KQ248129">
    <property type="protein sequence ID" value="KNC71785.1"/>
    <property type="molecule type" value="Genomic_DNA"/>
</dbReference>
<dbReference type="RefSeq" id="XP_014145687.1">
    <property type="nucleotide sequence ID" value="XM_014290212.1"/>
</dbReference>
<name>A0A0L0F4Z2_9EUKA</name>
<evidence type="ECO:0000313" key="2">
    <source>
        <dbReference type="Proteomes" id="UP000054560"/>
    </source>
</evidence>
<keyword evidence="2" id="KW-1185">Reference proteome</keyword>
<dbReference type="GeneID" id="25916181"/>
<dbReference type="Proteomes" id="UP000054560">
    <property type="component" value="Unassembled WGS sequence"/>
</dbReference>